<keyword evidence="1" id="KW-0175">Coiled coil</keyword>
<keyword evidence="2" id="KW-0812">Transmembrane</keyword>
<accession>A0ABT6VC22</accession>
<evidence type="ECO:0000313" key="5">
    <source>
        <dbReference type="Proteomes" id="UP001243403"/>
    </source>
</evidence>
<evidence type="ECO:0000259" key="3">
    <source>
        <dbReference type="Pfam" id="PF20693"/>
    </source>
</evidence>
<keyword evidence="2" id="KW-1133">Transmembrane helix</keyword>
<dbReference type="RefSeq" id="WP_282718185.1">
    <property type="nucleotide sequence ID" value="NZ_JASCRZ010000005.1"/>
</dbReference>
<feature type="transmembrane region" description="Helical" evidence="2">
    <location>
        <begin position="17"/>
        <end position="36"/>
    </location>
</feature>
<feature type="transmembrane region" description="Helical" evidence="2">
    <location>
        <begin position="48"/>
        <end position="71"/>
    </location>
</feature>
<evidence type="ECO:0000256" key="1">
    <source>
        <dbReference type="SAM" id="Coils"/>
    </source>
</evidence>
<protein>
    <submittedName>
        <fullName evidence="4">Super-infection exclusion protein B</fullName>
    </submittedName>
</protein>
<organism evidence="4 5">
    <name type="scientific">Flavobacterium algoritolerans</name>
    <dbReference type="NCBI Taxonomy" id="3041254"/>
    <lineage>
        <taxon>Bacteria</taxon>
        <taxon>Pseudomonadati</taxon>
        <taxon>Bacteroidota</taxon>
        <taxon>Flavobacteriia</taxon>
        <taxon>Flavobacteriales</taxon>
        <taxon>Flavobacteriaceae</taxon>
        <taxon>Flavobacterium</taxon>
    </lineage>
</organism>
<comment type="caution">
    <text evidence="4">The sequence shown here is derived from an EMBL/GenBank/DDBJ whole genome shotgun (WGS) entry which is preliminary data.</text>
</comment>
<dbReference type="EMBL" id="JASCRZ010000005">
    <property type="protein sequence ID" value="MDI5895749.1"/>
    <property type="molecule type" value="Genomic_DNA"/>
</dbReference>
<keyword evidence="5" id="KW-1185">Reference proteome</keyword>
<feature type="coiled-coil region" evidence="1">
    <location>
        <begin position="646"/>
        <end position="673"/>
    </location>
</feature>
<name>A0ABT6VC22_9FLAO</name>
<dbReference type="Proteomes" id="UP001243403">
    <property type="component" value="Unassembled WGS sequence"/>
</dbReference>
<evidence type="ECO:0000256" key="2">
    <source>
        <dbReference type="SAM" id="Phobius"/>
    </source>
</evidence>
<dbReference type="Pfam" id="PF14163">
    <property type="entry name" value="SieB"/>
    <property type="match status" value="1"/>
</dbReference>
<evidence type="ECO:0000313" key="4">
    <source>
        <dbReference type="EMBL" id="MDI5895749.1"/>
    </source>
</evidence>
<proteinExistence type="predicted"/>
<dbReference type="InterPro" id="IPR027417">
    <property type="entry name" value="P-loop_NTPase"/>
</dbReference>
<feature type="domain" description="YobI-like P-loop NTPase" evidence="3">
    <location>
        <begin position="143"/>
        <end position="515"/>
    </location>
</feature>
<feature type="transmembrane region" description="Helical" evidence="2">
    <location>
        <begin position="256"/>
        <end position="274"/>
    </location>
</feature>
<gene>
    <name evidence="4" type="ORF">QLS65_12680</name>
</gene>
<dbReference type="InterPro" id="IPR048428">
    <property type="entry name" value="YobI-NTPase"/>
</dbReference>
<feature type="coiled-coil region" evidence="1">
    <location>
        <begin position="522"/>
        <end position="549"/>
    </location>
</feature>
<dbReference type="Pfam" id="PF20693">
    <property type="entry name" value="YobI-ATPase"/>
    <property type="match status" value="1"/>
</dbReference>
<dbReference type="SUPFAM" id="SSF52540">
    <property type="entry name" value="P-loop containing nucleoside triphosphate hydrolases"/>
    <property type="match status" value="1"/>
</dbReference>
<sequence>MGFFKSFFDVTKLPTKIFLVASIVTGVFIFSGSVILKKLHLDKFDEYAGYIGLTFLFSTILVIINLIIWIFNKLHFEYKSKKLKAGYKQILTKLDPKEKLLFFLKKIIVWLETLHYKYSFTELDDIAYSSLSPIDNGDENGHYSKALLWALKNRKKEDIKNIALTGPYGSGKSSILKTFQKNHKGNDLKFLNISLATFKEEKPQFDENGKKIEVDKTELLRLIEVSILEQIFYHEKDKKIPDSRFKKIKSYSTIKLILYSFAYLLFSVATYNYFNPNFIQSIFKDIVINSTLGNIIHYGEILIIVLGLFFTILKSVRILSAIAVNKLKFQNAEISIGENLNKSILNHHIDEILYFFSVRPYNVVIIEDLDRFQETEIFTKLREVNLLLNSSEKTKKKEIAFVYAVRDDMFTDKERTKFFDFIIPVIPVINSSNSSEILFKKRNELQYKLSDNLIEDISFFIDDMRLLHNISNEFYLYKEKLNENLIHDKLFAILTYKNIYPNDFMKLSCNEGDLYNIFSSKTKIIKKAIDEIENKIVECKEQIVEFENVYIDNTKDLRLLYIARIVEKLPGFKSFIINGTTIKYETILNDQNFDYIKLVNFKYNQLKLDHYGRDTIQEKSPDFKFTEIEKLVNPSRSYLDREKEIVEIKNGKINALKIKIQELEKQKQTVRNFKIRELLISNQSFEIEIGENLNRNLVMILLRNGYIAEDYTDYISLFHEESITRSDYHFHINIKNGNRQPFDYKLSKIEKLIPKINPLDFQTEYILNYNLLNYLLSHSSNYNKQIEAIFSKLKDESKESVEFIKGYFEISQKEEAFIKLLCNKWSNVWGFIESNPDFSENLKQDIFKSIIEFGDINAIQDIAKQSAFKGVIVSDPLFFNITDSYEKLKKVIVELGINFNEIDFENSPDEMLNFIYEKNHYELNIGMVTSIIKKYGEFNQVEFDNSNFSLIRNSKANQLIQNIEKNINKYIEDIYLKISSNINEKEEFLIDILNNKDLKIDNKILIISQVETKIIKLSKVKDSILYPVLLEKNKLVPSWENLLYVYNNQNSEEEEEGEEDVLTENEISVSTMNFISILENAEELSKVKIPKETDTYKDFWKKLIQSDEITEESFDLITKSSPWWYSDLAFENLSENKIKSLINNTCVNPVAKSFVSLKENFDGWNIYLLEKLKSHYFKILDQITFDSDDLELVLKSTKLNNSEKLQILKNCGEETIITNNNLKLLSTILLDDNSFIISDTVLNAILINNNVPIINRIKLFIKNSSKYDISYIESFLKILGGVYSQITDTSSKAKIPKSEDNRQLLKILEDKNYISSVSVLENDFRVNHKGKRK</sequence>
<dbReference type="InterPro" id="IPR025982">
    <property type="entry name" value="SieB"/>
</dbReference>
<reference evidence="4 5" key="1">
    <citation type="submission" date="2023-04" db="EMBL/GenBank/DDBJ databases">
        <title>Two novel species of Flavobacterium.</title>
        <authorList>
            <person name="Liu Q."/>
            <person name="Xin Y.-H."/>
        </authorList>
    </citation>
    <scope>NUCLEOTIDE SEQUENCE [LARGE SCALE GENOMIC DNA]</scope>
    <source>
        <strain evidence="4 5">LB1P51</strain>
    </source>
</reference>
<keyword evidence="2" id="KW-0472">Membrane</keyword>